<dbReference type="RefSeq" id="WP_176809308.1">
    <property type="nucleotide sequence ID" value="NZ_CP055306.1"/>
</dbReference>
<reference evidence="1 2" key="1">
    <citation type="submission" date="2020-06" db="EMBL/GenBank/DDBJ databases">
        <title>Mannheimia pernigra sp. nov. isolated from bovine respiratory tract.</title>
        <authorList>
            <person name="Kuhnert P."/>
            <person name="Akarsu-Egger H."/>
        </authorList>
    </citation>
    <scope>NUCLEOTIDE SEQUENCE [LARGE SCALE GENOMIC DNA]</scope>
    <source>
        <strain evidence="1 2">BNO311</strain>
    </source>
</reference>
<accession>A0A7D5DYG8</accession>
<name>A0A7D5DYG8_9PAST</name>
<dbReference type="Proteomes" id="UP000509660">
    <property type="component" value="Chromosome"/>
</dbReference>
<gene>
    <name evidence="1" type="ORF">HV559_00845</name>
</gene>
<proteinExistence type="predicted"/>
<sequence>MNDNCAFRVYFNRIAHDKYTYDNYDRVATRSFDTDSKKEGFERVDTYHRDVYGRVVRTDNDIVGQGGDIDGYTTYDRNHYGQNNKIIQYTSDGTVTSQTAYEFDIYDRTSKHFFLDKEGNAMWTRSYEYNARGLAIRQSDDRGVLGKWDNGDVKFEYTRADDATGRLIGQKVIKPSQDSYYEIFDYDDFGRRILVLRDNNNDGKISEGEDYTRYVYGDDTANTYINYYYVGSDDNLKYAIYGHRDNTNKIIARLLSNNKEEFVALSYDGWGNPSSSVEDYTGGNISFNKVLELAKGKLEKINLSNATQNTEITLDNDVLAKLTKSTPELTLAINGDATDTVKLKDYGEFTKAAETVKIGSNTYDKLTTEVEGKTYTLLVDTDIKLFDAAHPGTEII</sequence>
<organism evidence="1 2">
    <name type="scientific">Mannheimia pernigra</name>
    <dbReference type="NCBI Taxonomy" id="111844"/>
    <lineage>
        <taxon>Bacteria</taxon>
        <taxon>Pseudomonadati</taxon>
        <taxon>Pseudomonadota</taxon>
        <taxon>Gammaproteobacteria</taxon>
        <taxon>Pasteurellales</taxon>
        <taxon>Pasteurellaceae</taxon>
        <taxon>Mannheimia</taxon>
    </lineage>
</organism>
<dbReference type="EMBL" id="CP055306">
    <property type="protein sequence ID" value="QLB39544.1"/>
    <property type="molecule type" value="Genomic_DNA"/>
</dbReference>
<evidence type="ECO:0000313" key="1">
    <source>
        <dbReference type="EMBL" id="QLB39544.1"/>
    </source>
</evidence>
<dbReference type="AlphaFoldDB" id="A0A7D5DYG8"/>
<evidence type="ECO:0000313" key="2">
    <source>
        <dbReference type="Proteomes" id="UP000509660"/>
    </source>
</evidence>
<protein>
    <submittedName>
        <fullName evidence="1">Uncharacterized protein</fullName>
    </submittedName>
</protein>
<keyword evidence="2" id="KW-1185">Reference proteome</keyword>